<evidence type="ECO:0000313" key="11">
    <source>
        <dbReference type="Ensembl" id="ENSOSIP00000048914.1"/>
    </source>
</evidence>
<evidence type="ECO:0000256" key="8">
    <source>
        <dbReference type="SAM" id="Phobius"/>
    </source>
</evidence>
<dbReference type="GeneTree" id="ENSGT00940000159885"/>
<feature type="domain" description="Sema" evidence="10">
    <location>
        <begin position="17"/>
        <end position="460"/>
    </location>
</feature>
<dbReference type="SUPFAM" id="SSF101912">
    <property type="entry name" value="Sema domain"/>
    <property type="match status" value="1"/>
</dbReference>
<dbReference type="InterPro" id="IPR015943">
    <property type="entry name" value="WD40/YVTN_repeat-like_dom_sf"/>
</dbReference>
<keyword evidence="8" id="KW-0812">Transmembrane</keyword>
<dbReference type="GO" id="GO:0071526">
    <property type="term" value="P:semaphorin-plexin signaling pathway"/>
    <property type="evidence" value="ECO:0007669"/>
    <property type="project" value="TreeGrafter"/>
</dbReference>
<feature type="transmembrane region" description="Helical" evidence="8">
    <location>
        <begin position="12"/>
        <end position="35"/>
    </location>
</feature>
<evidence type="ECO:0000256" key="7">
    <source>
        <dbReference type="SAM" id="MobiDB-lite"/>
    </source>
</evidence>
<evidence type="ECO:0000313" key="12">
    <source>
        <dbReference type="Proteomes" id="UP000694383"/>
    </source>
</evidence>
<dbReference type="GO" id="GO:0030335">
    <property type="term" value="P:positive regulation of cell migration"/>
    <property type="evidence" value="ECO:0007669"/>
    <property type="project" value="TreeGrafter"/>
</dbReference>
<proteinExistence type="inferred from homology"/>
<dbReference type="Gene3D" id="2.130.10.10">
    <property type="entry name" value="YVTN repeat-like/Quinoprotein amine dehydrogenase"/>
    <property type="match status" value="2"/>
</dbReference>
<feature type="region of interest" description="Disordered" evidence="7">
    <location>
        <begin position="775"/>
        <end position="825"/>
    </location>
</feature>
<keyword evidence="4" id="KW-1015">Disulfide bond</keyword>
<reference evidence="11" key="1">
    <citation type="submission" date="2025-08" db="UniProtKB">
        <authorList>
            <consortium name="Ensembl"/>
        </authorList>
    </citation>
    <scope>IDENTIFICATION</scope>
</reference>
<evidence type="ECO:0000256" key="1">
    <source>
        <dbReference type="ARBA" id="ARBA00004370"/>
    </source>
</evidence>
<dbReference type="Pfam" id="PF01403">
    <property type="entry name" value="Sema"/>
    <property type="match status" value="1"/>
</dbReference>
<feature type="compositionally biased region" description="Gly residues" evidence="7">
    <location>
        <begin position="780"/>
        <end position="792"/>
    </location>
</feature>
<keyword evidence="8" id="KW-1133">Transmembrane helix</keyword>
<comment type="subcellular location">
    <subcellularLocation>
        <location evidence="1">Membrane</location>
    </subcellularLocation>
</comment>
<protein>
    <recommendedName>
        <fullName evidence="13">Semaphorin-4C</fullName>
    </recommendedName>
</protein>
<evidence type="ECO:0000256" key="5">
    <source>
        <dbReference type="ARBA" id="ARBA00023180"/>
    </source>
</evidence>
<comment type="caution">
    <text evidence="6">Lacks conserved residue(s) required for the propagation of feature annotation.</text>
</comment>
<dbReference type="InterPro" id="IPR016201">
    <property type="entry name" value="PSI"/>
</dbReference>
<evidence type="ECO:0000256" key="6">
    <source>
        <dbReference type="PROSITE-ProRule" id="PRU00352"/>
    </source>
</evidence>
<keyword evidence="3 8" id="KW-0472">Membrane</keyword>
<dbReference type="GO" id="GO:0007411">
    <property type="term" value="P:axon guidance"/>
    <property type="evidence" value="ECO:0007669"/>
    <property type="project" value="TreeGrafter"/>
</dbReference>
<dbReference type="InterPro" id="IPR027231">
    <property type="entry name" value="Semaphorin"/>
</dbReference>
<organism evidence="11 12">
    <name type="scientific">Oryzias sinensis</name>
    <name type="common">Chinese medaka</name>
    <dbReference type="NCBI Taxonomy" id="183150"/>
    <lineage>
        <taxon>Eukaryota</taxon>
        <taxon>Metazoa</taxon>
        <taxon>Chordata</taxon>
        <taxon>Craniata</taxon>
        <taxon>Vertebrata</taxon>
        <taxon>Euteleostomi</taxon>
        <taxon>Actinopterygii</taxon>
        <taxon>Neopterygii</taxon>
        <taxon>Teleostei</taxon>
        <taxon>Neoteleostei</taxon>
        <taxon>Acanthomorphata</taxon>
        <taxon>Ovalentaria</taxon>
        <taxon>Atherinomorphae</taxon>
        <taxon>Beloniformes</taxon>
        <taxon>Adrianichthyidae</taxon>
        <taxon>Oryziinae</taxon>
        <taxon>Oryzias</taxon>
    </lineage>
</organism>
<dbReference type="Gene3D" id="2.60.40.10">
    <property type="entry name" value="Immunoglobulins"/>
    <property type="match status" value="1"/>
</dbReference>
<dbReference type="SMART" id="SM00423">
    <property type="entry name" value="PSI"/>
    <property type="match status" value="1"/>
</dbReference>
<dbReference type="GO" id="GO:0030215">
    <property type="term" value="F:semaphorin receptor binding"/>
    <property type="evidence" value="ECO:0007669"/>
    <property type="project" value="InterPro"/>
</dbReference>
<dbReference type="Pfam" id="PF01437">
    <property type="entry name" value="PSI"/>
    <property type="match status" value="1"/>
</dbReference>
<dbReference type="GO" id="GO:0005886">
    <property type="term" value="C:plasma membrane"/>
    <property type="evidence" value="ECO:0007669"/>
    <property type="project" value="TreeGrafter"/>
</dbReference>
<keyword evidence="12" id="KW-1185">Reference proteome</keyword>
<evidence type="ECO:0000256" key="2">
    <source>
        <dbReference type="ARBA" id="ARBA00009492"/>
    </source>
</evidence>
<evidence type="ECO:0008006" key="13">
    <source>
        <dbReference type="Google" id="ProtNLM"/>
    </source>
</evidence>
<reference evidence="11" key="2">
    <citation type="submission" date="2025-09" db="UniProtKB">
        <authorList>
            <consortium name="Ensembl"/>
        </authorList>
    </citation>
    <scope>IDENTIFICATION</scope>
</reference>
<dbReference type="FunFam" id="2.60.40.10:FF:001170">
    <property type="entry name" value="Sema domain, immunoglobulin domain (Ig), short basic domain, secreted, (Semaphorin) 3F"/>
    <property type="match status" value="1"/>
</dbReference>
<dbReference type="AlphaFoldDB" id="A0A8C8A0E0"/>
<dbReference type="Proteomes" id="UP000694383">
    <property type="component" value="Unplaced"/>
</dbReference>
<dbReference type="Ensembl" id="ENSOSIT00000051404.1">
    <property type="protein sequence ID" value="ENSOSIP00000048914.1"/>
    <property type="gene ID" value="ENSOSIG00000022995.1"/>
</dbReference>
<evidence type="ECO:0000256" key="3">
    <source>
        <dbReference type="ARBA" id="ARBA00023136"/>
    </source>
</evidence>
<keyword evidence="5" id="KW-0325">Glycoprotein</keyword>
<evidence type="ECO:0000259" key="10">
    <source>
        <dbReference type="PROSITE" id="PS51004"/>
    </source>
</evidence>
<dbReference type="GO" id="GO:0001755">
    <property type="term" value="P:neural crest cell migration"/>
    <property type="evidence" value="ECO:0007669"/>
    <property type="project" value="TreeGrafter"/>
</dbReference>
<dbReference type="PROSITE" id="PS50835">
    <property type="entry name" value="IG_LIKE"/>
    <property type="match status" value="1"/>
</dbReference>
<comment type="similarity">
    <text evidence="2">Belongs to the semaphorin family.</text>
</comment>
<dbReference type="InterPro" id="IPR036179">
    <property type="entry name" value="Ig-like_dom_sf"/>
</dbReference>
<dbReference type="SMART" id="SM00630">
    <property type="entry name" value="Sema"/>
    <property type="match status" value="1"/>
</dbReference>
<dbReference type="PANTHER" id="PTHR11036:SF16">
    <property type="entry name" value="SEMAPHORIN-4C"/>
    <property type="match status" value="1"/>
</dbReference>
<feature type="domain" description="Ig-like" evidence="9">
    <location>
        <begin position="521"/>
        <end position="616"/>
    </location>
</feature>
<dbReference type="Gene3D" id="3.30.1680.10">
    <property type="entry name" value="ligand-binding face of the semaphorins, domain 2"/>
    <property type="match status" value="1"/>
</dbReference>
<name>A0A8C8A0E0_9TELE</name>
<dbReference type="InterPro" id="IPR013783">
    <property type="entry name" value="Ig-like_fold"/>
</dbReference>
<evidence type="ECO:0000259" key="9">
    <source>
        <dbReference type="PROSITE" id="PS50835"/>
    </source>
</evidence>
<dbReference type="SUPFAM" id="SSF103575">
    <property type="entry name" value="Plexin repeat"/>
    <property type="match status" value="1"/>
</dbReference>
<dbReference type="GO" id="GO:0030672">
    <property type="term" value="C:synaptic vesicle membrane"/>
    <property type="evidence" value="ECO:0007669"/>
    <property type="project" value="TreeGrafter"/>
</dbReference>
<dbReference type="FunFam" id="3.30.1680.10:FF:000018">
    <property type="entry name" value="semaphorin-4C-like isoform X2"/>
    <property type="match status" value="1"/>
</dbReference>
<dbReference type="InterPro" id="IPR001627">
    <property type="entry name" value="Semap_dom"/>
</dbReference>
<dbReference type="PANTHER" id="PTHR11036">
    <property type="entry name" value="SEMAPHORIN"/>
    <property type="match status" value="1"/>
</dbReference>
<evidence type="ECO:0000256" key="4">
    <source>
        <dbReference type="ARBA" id="ARBA00023157"/>
    </source>
</evidence>
<accession>A0A8C8A0E0</accession>
<dbReference type="InterPro" id="IPR007110">
    <property type="entry name" value="Ig-like_dom"/>
</dbReference>
<feature type="transmembrane region" description="Helical" evidence="8">
    <location>
        <begin position="635"/>
        <end position="658"/>
    </location>
</feature>
<dbReference type="PROSITE" id="PS51004">
    <property type="entry name" value="SEMA"/>
    <property type="match status" value="1"/>
</dbReference>
<sequence>MDDDRKVSKFSFIVFFNHMVNISQIMLLFCLHADVLDSMARFSIQGVFNYSMLTLSDHERVLYVGAREALFALDPNNISRQLRPQIDWPAPQDKKRECVAKGKNNQTECYNYIRFLQSYNHTHLYTCGTYAFQPKCTYVNAVNFTISMASLEDGKGKCPYNPAKGHTGLIVDKEMYSATLNNFLGTEPVILRNLGLQHYSMRSEYLPAWLNEPDFVGSALVRESTGSKDGDDDKIYFFFSERALELDCDTELTVARVARVCKVTRQISVDSISTTATPPGVHQRRKGDVDVSAVCQYQISDVKKVFEGSYKEYRETSQRWGRYTGPVPTPRPGSCITNADRENGYNSSLQLPDATLNFAKKHPLMEDKALGRPLLLTKGVNFTRIAVDRVNALDQRPYNMLFIGTEEGWLQRVVILGSEAHVIEEIQLFETAQPVDSLTISHSKKYLYIGSRSEVLQLPLANCSRYQSQPDCLLARDPYCAWDNEGRACVRIDLHRGSTSSLSQDLMLDRFSRGKAKFDKPVSIPSPEHSRLRNVTVVVGSDMMLPCQLVSNLAQPCWVLNDRELQLGDSEARGPRFDRTLKALVIPEAGQMQAGRYVCYSEEQGVKFQTERYQVAVVASAPVFMEARAPDSSMGLFWVLVITLGAACLLLLVAALYLRRRLKLALGKGADMKPLESTLVYPITLPKDPPTFVPSKMPTDEDRFWETGANYYYSDGSLKIVPGHALGPSSVSSTASPSAIPGQPIHSPSRLSLTNIRGSGSNGYIRLNLSTAGEERASGAGAGGGGLGGLGVSGNDYSSPFKEELRRTLQQRSVLPDANPEESSV</sequence>
<dbReference type="GO" id="GO:0045499">
    <property type="term" value="F:chemorepellent activity"/>
    <property type="evidence" value="ECO:0007669"/>
    <property type="project" value="TreeGrafter"/>
</dbReference>
<dbReference type="SUPFAM" id="SSF48726">
    <property type="entry name" value="Immunoglobulin"/>
    <property type="match status" value="1"/>
</dbReference>
<dbReference type="InterPro" id="IPR036352">
    <property type="entry name" value="Semap_dom_sf"/>
</dbReference>
<dbReference type="InterPro" id="IPR002165">
    <property type="entry name" value="Plexin_repeat"/>
</dbReference>